<protein>
    <submittedName>
        <fullName evidence="1">Uncharacterized protein</fullName>
    </submittedName>
</protein>
<keyword evidence="2" id="KW-1185">Reference proteome</keyword>
<sequence>MTLASRGSKKKKTGPLFMRSLARCATDIAHTLTVDLLTNQYIAPSGRKQQYNYPLRPDAFSN</sequence>
<dbReference type="AlphaFoldDB" id="A0A1H5P4W1"/>
<accession>A0A1H5P4W1</accession>
<gene>
    <name evidence="1" type="ORF">SAMN04489800_4498</name>
</gene>
<evidence type="ECO:0000313" key="1">
    <source>
        <dbReference type="EMBL" id="SEF08634.1"/>
    </source>
</evidence>
<evidence type="ECO:0000313" key="2">
    <source>
        <dbReference type="Proteomes" id="UP000183613"/>
    </source>
</evidence>
<comment type="caution">
    <text evidence="1">The sequence shown here is derived from an EMBL/GenBank/DDBJ whole genome shotgun (WGS) entry which is preliminary data.</text>
</comment>
<name>A0A1H5P4W1_PSEDM</name>
<dbReference type="EMBL" id="FNUD01000002">
    <property type="protein sequence ID" value="SEF08634.1"/>
    <property type="molecule type" value="Genomic_DNA"/>
</dbReference>
<reference evidence="1" key="1">
    <citation type="submission" date="2016-10" db="EMBL/GenBank/DDBJ databases">
        <authorList>
            <person name="Varghese N."/>
            <person name="Submissions S."/>
        </authorList>
    </citation>
    <scope>NUCLEOTIDE SEQUENCE [LARGE SCALE GENOMIC DNA]</scope>
    <source>
        <strain evidence="1">LMG 25555</strain>
    </source>
</reference>
<proteinExistence type="predicted"/>
<organism evidence="1 2">
    <name type="scientific">Pseudomonas deceptionensis</name>
    <dbReference type="NCBI Taxonomy" id="882211"/>
    <lineage>
        <taxon>Bacteria</taxon>
        <taxon>Pseudomonadati</taxon>
        <taxon>Pseudomonadota</taxon>
        <taxon>Gammaproteobacteria</taxon>
        <taxon>Pseudomonadales</taxon>
        <taxon>Pseudomonadaceae</taxon>
        <taxon>Pseudomonas</taxon>
    </lineage>
</organism>
<dbReference type="Proteomes" id="UP000183613">
    <property type="component" value="Unassembled WGS sequence"/>
</dbReference>